<evidence type="ECO:0000313" key="1">
    <source>
        <dbReference type="EMBL" id="ORY16809.1"/>
    </source>
</evidence>
<sequence>MQQAQQIQQLLQAQVQHQSDFYAHNTIPSNMANQHYFNTSMQTFGPSWTMGQSKTIGCSGIPLSKAIQANKQIGQMRKIVPFQVPSFGFQPTAHQGQQGLQTPHTPHYNMHQARQFQRFQQSPQAHQMHQILQSPQNQHGQRGFFGGTHQDPVSPHAELHVSPGIMHHQAAVQAQHSPPSVASPQIPTVPDLQFYHAKPADNANIHVDQPRKEQAALIQLYRSVGWTFDPVTGQYHPPR</sequence>
<name>A0A1Y2A2S0_9PLEO</name>
<evidence type="ECO:0000313" key="2">
    <source>
        <dbReference type="Proteomes" id="UP000193144"/>
    </source>
</evidence>
<dbReference type="AlphaFoldDB" id="A0A1Y2A2S0"/>
<dbReference type="Proteomes" id="UP000193144">
    <property type="component" value="Unassembled WGS sequence"/>
</dbReference>
<proteinExistence type="predicted"/>
<gene>
    <name evidence="1" type="ORF">BCR34DRAFT_87357</name>
</gene>
<accession>A0A1Y2A2S0</accession>
<organism evidence="1 2">
    <name type="scientific">Clohesyomyces aquaticus</name>
    <dbReference type="NCBI Taxonomy" id="1231657"/>
    <lineage>
        <taxon>Eukaryota</taxon>
        <taxon>Fungi</taxon>
        <taxon>Dikarya</taxon>
        <taxon>Ascomycota</taxon>
        <taxon>Pezizomycotina</taxon>
        <taxon>Dothideomycetes</taxon>
        <taxon>Pleosporomycetidae</taxon>
        <taxon>Pleosporales</taxon>
        <taxon>Lindgomycetaceae</taxon>
        <taxon>Clohesyomyces</taxon>
    </lineage>
</organism>
<dbReference type="EMBL" id="MCFA01000016">
    <property type="protein sequence ID" value="ORY16809.1"/>
    <property type="molecule type" value="Genomic_DNA"/>
</dbReference>
<reference evidence="1 2" key="1">
    <citation type="submission" date="2016-07" db="EMBL/GenBank/DDBJ databases">
        <title>Pervasive Adenine N6-methylation of Active Genes in Fungi.</title>
        <authorList>
            <consortium name="DOE Joint Genome Institute"/>
            <person name="Mondo S.J."/>
            <person name="Dannebaum R.O."/>
            <person name="Kuo R.C."/>
            <person name="Labutti K."/>
            <person name="Haridas S."/>
            <person name="Kuo A."/>
            <person name="Salamov A."/>
            <person name="Ahrendt S.R."/>
            <person name="Lipzen A."/>
            <person name="Sullivan W."/>
            <person name="Andreopoulos W.B."/>
            <person name="Clum A."/>
            <person name="Lindquist E."/>
            <person name="Daum C."/>
            <person name="Ramamoorthy G.K."/>
            <person name="Gryganskyi A."/>
            <person name="Culley D."/>
            <person name="Magnuson J.K."/>
            <person name="James T.Y."/>
            <person name="O'Malley M.A."/>
            <person name="Stajich J.E."/>
            <person name="Spatafora J.W."/>
            <person name="Visel A."/>
            <person name="Grigoriev I.V."/>
        </authorList>
    </citation>
    <scope>NUCLEOTIDE SEQUENCE [LARGE SCALE GENOMIC DNA]</scope>
    <source>
        <strain evidence="1 2">CBS 115471</strain>
    </source>
</reference>
<comment type="caution">
    <text evidence="1">The sequence shown here is derived from an EMBL/GenBank/DDBJ whole genome shotgun (WGS) entry which is preliminary data.</text>
</comment>
<protein>
    <submittedName>
        <fullName evidence="1">Uncharacterized protein</fullName>
    </submittedName>
</protein>
<keyword evidence="2" id="KW-1185">Reference proteome</keyword>